<dbReference type="InterPro" id="IPR007110">
    <property type="entry name" value="Ig-like_dom"/>
</dbReference>
<feature type="region of interest" description="Disordered" evidence="1">
    <location>
        <begin position="123"/>
        <end position="158"/>
    </location>
</feature>
<evidence type="ECO:0000313" key="5">
    <source>
        <dbReference type="Proteomes" id="UP000228934"/>
    </source>
</evidence>
<keyword evidence="2" id="KW-1133">Transmembrane helix</keyword>
<feature type="compositionally biased region" description="Polar residues" evidence="1">
    <location>
        <begin position="138"/>
        <end position="147"/>
    </location>
</feature>
<evidence type="ECO:0000259" key="3">
    <source>
        <dbReference type="PROSITE" id="PS50835"/>
    </source>
</evidence>
<dbReference type="AlphaFoldDB" id="A0A2G9R8Z7"/>
<protein>
    <recommendedName>
        <fullName evidence="3">Ig-like domain-containing protein</fullName>
    </recommendedName>
</protein>
<keyword evidence="2" id="KW-0472">Membrane</keyword>
<dbReference type="SMART" id="SM00409">
    <property type="entry name" value="IG"/>
    <property type="match status" value="1"/>
</dbReference>
<accession>A0A2G9R8Z7</accession>
<name>A0A2G9R8Z7_AQUCT</name>
<dbReference type="InterPro" id="IPR013106">
    <property type="entry name" value="Ig_V-set"/>
</dbReference>
<sequence length="217" mass="23959">MLTPVHESRQASSGNHFLHIKGLTEVTATLGDNVTLLCNFSTDNSMELTMLDISWSKGGETKWAFSKDTQVNISVLEELSKGKAYIHLMNVQQEHGGRYTCAIKYRSLEERINTTVLVRDPDGLRSTSDSRDGLVSSLDFTPTSQNPEDPRPPSTLASQDIDVDSNLYSIPASKKTTVPASEIIGNDKFRTLKVGMVAAVLVASWVLIFFIYFCLPV</sequence>
<dbReference type="SUPFAM" id="SSF48726">
    <property type="entry name" value="Immunoglobulin"/>
    <property type="match status" value="1"/>
</dbReference>
<feature type="domain" description="Ig-like" evidence="3">
    <location>
        <begin position="4"/>
        <end position="113"/>
    </location>
</feature>
<evidence type="ECO:0000256" key="2">
    <source>
        <dbReference type="SAM" id="Phobius"/>
    </source>
</evidence>
<dbReference type="OrthoDB" id="10043043at2759"/>
<dbReference type="InterPro" id="IPR013783">
    <property type="entry name" value="Ig-like_fold"/>
</dbReference>
<keyword evidence="2" id="KW-0812">Transmembrane</keyword>
<dbReference type="EMBL" id="KV954178">
    <property type="protein sequence ID" value="PIO24347.1"/>
    <property type="molecule type" value="Genomic_DNA"/>
</dbReference>
<feature type="transmembrane region" description="Helical" evidence="2">
    <location>
        <begin position="194"/>
        <end position="213"/>
    </location>
</feature>
<evidence type="ECO:0000256" key="1">
    <source>
        <dbReference type="SAM" id="MobiDB-lite"/>
    </source>
</evidence>
<dbReference type="Gene3D" id="2.60.40.10">
    <property type="entry name" value="Immunoglobulins"/>
    <property type="match status" value="1"/>
</dbReference>
<proteinExistence type="predicted"/>
<dbReference type="Pfam" id="PF07686">
    <property type="entry name" value="V-set"/>
    <property type="match status" value="1"/>
</dbReference>
<dbReference type="Proteomes" id="UP000228934">
    <property type="component" value="Unassembled WGS sequence"/>
</dbReference>
<feature type="compositionally biased region" description="Basic and acidic residues" evidence="1">
    <location>
        <begin position="123"/>
        <end position="132"/>
    </location>
</feature>
<evidence type="ECO:0000313" key="4">
    <source>
        <dbReference type="EMBL" id="PIO24347.1"/>
    </source>
</evidence>
<gene>
    <name evidence="4" type="ORF">AB205_0044000</name>
</gene>
<reference evidence="5" key="1">
    <citation type="journal article" date="2017" name="Nat. Commun.">
        <title>The North American bullfrog draft genome provides insight into hormonal regulation of long noncoding RNA.</title>
        <authorList>
            <person name="Hammond S.A."/>
            <person name="Warren R.L."/>
            <person name="Vandervalk B.P."/>
            <person name="Kucuk E."/>
            <person name="Khan H."/>
            <person name="Gibb E.A."/>
            <person name="Pandoh P."/>
            <person name="Kirk H."/>
            <person name="Zhao Y."/>
            <person name="Jones M."/>
            <person name="Mungall A.J."/>
            <person name="Coope R."/>
            <person name="Pleasance S."/>
            <person name="Moore R.A."/>
            <person name="Holt R.A."/>
            <person name="Round J.M."/>
            <person name="Ohora S."/>
            <person name="Walle B.V."/>
            <person name="Veldhoen N."/>
            <person name="Helbing C.C."/>
            <person name="Birol I."/>
        </authorList>
    </citation>
    <scope>NUCLEOTIDE SEQUENCE [LARGE SCALE GENOMIC DNA]</scope>
</reference>
<dbReference type="PROSITE" id="PS50835">
    <property type="entry name" value="IG_LIKE"/>
    <property type="match status" value="1"/>
</dbReference>
<keyword evidence="5" id="KW-1185">Reference proteome</keyword>
<dbReference type="InterPro" id="IPR036179">
    <property type="entry name" value="Ig-like_dom_sf"/>
</dbReference>
<dbReference type="InterPro" id="IPR003599">
    <property type="entry name" value="Ig_sub"/>
</dbReference>
<organism evidence="4 5">
    <name type="scientific">Aquarana catesbeiana</name>
    <name type="common">American bullfrog</name>
    <name type="synonym">Rana catesbeiana</name>
    <dbReference type="NCBI Taxonomy" id="8400"/>
    <lineage>
        <taxon>Eukaryota</taxon>
        <taxon>Metazoa</taxon>
        <taxon>Chordata</taxon>
        <taxon>Craniata</taxon>
        <taxon>Vertebrata</taxon>
        <taxon>Euteleostomi</taxon>
        <taxon>Amphibia</taxon>
        <taxon>Batrachia</taxon>
        <taxon>Anura</taxon>
        <taxon>Neobatrachia</taxon>
        <taxon>Ranoidea</taxon>
        <taxon>Ranidae</taxon>
        <taxon>Aquarana</taxon>
    </lineage>
</organism>